<name>A0A6H5HPU4_9HEMI</name>
<organism evidence="1 2">
    <name type="scientific">Nesidiocoris tenuis</name>
    <dbReference type="NCBI Taxonomy" id="355587"/>
    <lineage>
        <taxon>Eukaryota</taxon>
        <taxon>Metazoa</taxon>
        <taxon>Ecdysozoa</taxon>
        <taxon>Arthropoda</taxon>
        <taxon>Hexapoda</taxon>
        <taxon>Insecta</taxon>
        <taxon>Pterygota</taxon>
        <taxon>Neoptera</taxon>
        <taxon>Paraneoptera</taxon>
        <taxon>Hemiptera</taxon>
        <taxon>Heteroptera</taxon>
        <taxon>Panheteroptera</taxon>
        <taxon>Cimicomorpha</taxon>
        <taxon>Miridae</taxon>
        <taxon>Dicyphina</taxon>
        <taxon>Nesidiocoris</taxon>
    </lineage>
</organism>
<dbReference type="Proteomes" id="UP000479000">
    <property type="component" value="Unassembled WGS sequence"/>
</dbReference>
<feature type="non-terminal residue" evidence="1">
    <location>
        <position position="362"/>
    </location>
</feature>
<protein>
    <submittedName>
        <fullName evidence="1">Uncharacterized protein</fullName>
    </submittedName>
</protein>
<evidence type="ECO:0000313" key="1">
    <source>
        <dbReference type="EMBL" id="CAB0019806.1"/>
    </source>
</evidence>
<reference evidence="1 2" key="1">
    <citation type="submission" date="2020-02" db="EMBL/GenBank/DDBJ databases">
        <authorList>
            <person name="Ferguson B K."/>
        </authorList>
    </citation>
    <scope>NUCLEOTIDE SEQUENCE [LARGE SCALE GENOMIC DNA]</scope>
</reference>
<dbReference type="AlphaFoldDB" id="A0A6H5HPU4"/>
<dbReference type="EMBL" id="CADCXU010034586">
    <property type="protein sequence ID" value="CAB0019806.1"/>
    <property type="molecule type" value="Genomic_DNA"/>
</dbReference>
<gene>
    <name evidence="1" type="ORF">NTEN_LOCUS23471</name>
</gene>
<accession>A0A6H5HPU4</accession>
<keyword evidence="2" id="KW-1185">Reference proteome</keyword>
<dbReference type="OrthoDB" id="10618324at2759"/>
<proteinExistence type="predicted"/>
<evidence type="ECO:0000313" key="2">
    <source>
        <dbReference type="Proteomes" id="UP000479000"/>
    </source>
</evidence>
<sequence length="362" mass="40638">MVLSETRLVPTVTAAAFVSYQLFNPWRRIMKSALRRCGGVRRPNSGGMSPHDSQAMGAMSPEDMALFGMVWLLGLKAELRRLEAAEEAAKRSPGIFTVEPPPPSPYCRVHGYKMRRHPPNKGNFFIPASGGGGARVTLRYLSLDTLIELPTQLLKVLSLMNSAILSQPKQGRRSSSISSNFQERFPRIFETVDGSLNVTTRGLFFPVVRIPIRGHPILYSRDCYSWIQQLGFEQRSLDHGGMSFQRIHCGSVAPNPFLNKCLCVRLPSGSVDRSNTEKLWEIPFMKDTYLYGHLPNNVRDFVTHAEWFYSGYSLYSKIGKHLASCYYVAFSQLSLPYLNTSQPTENSFSSRSGPCFGTRTFG</sequence>